<sequence>MEFEADYAGMGRWLRGPESTAITRAAGERAKAIYQSVVARRTGQLAESATVSMSRGRNGRPVATLTVGGTSASYGLAHEFGADGGVQTAHHDLLVTLGMLR</sequence>
<reference evidence="1 2" key="1">
    <citation type="submission" date="2018-12" db="EMBL/GenBank/DDBJ databases">
        <authorList>
            <consortium name="Pathogen Informatics"/>
        </authorList>
    </citation>
    <scope>NUCLEOTIDE SEQUENCE [LARGE SCALE GENOMIC DNA]</scope>
    <source>
        <strain evidence="1 2">NCTC10741</strain>
    </source>
</reference>
<evidence type="ECO:0000313" key="2">
    <source>
        <dbReference type="Proteomes" id="UP000271626"/>
    </source>
</evidence>
<evidence type="ECO:0000313" key="1">
    <source>
        <dbReference type="EMBL" id="VDR36973.1"/>
    </source>
</evidence>
<protein>
    <submittedName>
        <fullName evidence="1">Uncharacterized protein</fullName>
    </submittedName>
</protein>
<accession>A0A3P8MBR1</accession>
<dbReference type="AlphaFoldDB" id="A0A3P8MBR1"/>
<proteinExistence type="predicted"/>
<dbReference type="Proteomes" id="UP000271626">
    <property type="component" value="Chromosome"/>
</dbReference>
<organism evidence="1 2">
    <name type="scientific">Tsukamurella paurometabola</name>
    <name type="common">Corynebacterium paurometabolum</name>
    <dbReference type="NCBI Taxonomy" id="2061"/>
    <lineage>
        <taxon>Bacteria</taxon>
        <taxon>Bacillati</taxon>
        <taxon>Actinomycetota</taxon>
        <taxon>Actinomycetes</taxon>
        <taxon>Mycobacteriales</taxon>
        <taxon>Tsukamurellaceae</taxon>
        <taxon>Tsukamurella</taxon>
    </lineage>
</organism>
<gene>
    <name evidence="1" type="ORF">NCTC10741_00068</name>
</gene>
<dbReference type="RefSeq" id="WP_126194422.1">
    <property type="nucleotide sequence ID" value="NZ_CP085954.1"/>
</dbReference>
<name>A0A3P8MBR1_TSUPA</name>
<dbReference type="EMBL" id="LR131273">
    <property type="protein sequence ID" value="VDR36973.1"/>
    <property type="molecule type" value="Genomic_DNA"/>
</dbReference>
<dbReference type="OrthoDB" id="4560045at2"/>